<evidence type="ECO:0000256" key="9">
    <source>
        <dbReference type="SAM" id="MobiDB-lite"/>
    </source>
</evidence>
<dbReference type="Gene3D" id="3.10.450.580">
    <property type="entry name" value="Mediator complex, subunit Med6"/>
    <property type="match status" value="1"/>
</dbReference>
<name>A0A9P4MXX8_9PLEO</name>
<keyword evidence="11" id="KW-1185">Reference proteome</keyword>
<comment type="subunit">
    <text evidence="8">Component of the Mediator complex.</text>
</comment>
<keyword evidence="8" id="KW-0010">Activator</keyword>
<protein>
    <recommendedName>
        <fullName evidence="3 8">Mediator of RNA polymerase II transcription subunit 6</fullName>
    </recommendedName>
    <alternativeName>
        <fullName evidence="7 8">Mediator complex subunit 6</fullName>
    </alternativeName>
</protein>
<dbReference type="GO" id="GO:0016592">
    <property type="term" value="C:mediator complex"/>
    <property type="evidence" value="ECO:0007669"/>
    <property type="project" value="InterPro"/>
</dbReference>
<evidence type="ECO:0000313" key="10">
    <source>
        <dbReference type="EMBL" id="KAF2203693.1"/>
    </source>
</evidence>
<comment type="similarity">
    <text evidence="2 8">Belongs to the Mediator complex subunit 6 family.</text>
</comment>
<evidence type="ECO:0000256" key="7">
    <source>
        <dbReference type="ARBA" id="ARBA00031259"/>
    </source>
</evidence>
<dbReference type="PANTHER" id="PTHR13104">
    <property type="entry name" value="MED-6-RELATED"/>
    <property type="match status" value="1"/>
</dbReference>
<dbReference type="GO" id="GO:0006357">
    <property type="term" value="P:regulation of transcription by RNA polymerase II"/>
    <property type="evidence" value="ECO:0007669"/>
    <property type="project" value="InterPro"/>
</dbReference>
<sequence>MALYAKEPPKEDWWRNPNAFIDLPGRNLNTQSVHWYFYNSHFFDHAANNSVVVQEAKTIPSRQHLLWDRKAFEQAVQTLPSGGLQFITVGEPQTDDAPWIMQKQQRTVQRGSQDSIEVLETYWIWRDLVMKAPNLADILNSRFLSISTSLTNFFGMASGLAIYTPATGHTYLPPSYKSSKPGRQGSVSRAGSLAPEGSDRAGSVAPESQPGLTSISDPTDSVFPDRFFMDTLGLMDKFGNQYMDENPLRGEPGSFVFSSTSERVAARNAAQAAAQQKVVDSTTVTGVPVSQVKPTDSAINSAAPTPKPPADGVGSGAKKSKTKDGRRKSKPALSPTTPAG</sequence>
<gene>
    <name evidence="8" type="primary">MED6</name>
    <name evidence="10" type="ORF">GQ43DRAFT_469777</name>
</gene>
<comment type="subcellular location">
    <subcellularLocation>
        <location evidence="1 8">Nucleus</location>
    </subcellularLocation>
</comment>
<feature type="region of interest" description="Disordered" evidence="9">
    <location>
        <begin position="288"/>
        <end position="340"/>
    </location>
</feature>
<dbReference type="GO" id="GO:0003712">
    <property type="term" value="F:transcription coregulator activity"/>
    <property type="evidence" value="ECO:0007669"/>
    <property type="project" value="InterPro"/>
</dbReference>
<evidence type="ECO:0000256" key="6">
    <source>
        <dbReference type="ARBA" id="ARBA00023242"/>
    </source>
</evidence>
<evidence type="ECO:0000256" key="5">
    <source>
        <dbReference type="ARBA" id="ARBA00023163"/>
    </source>
</evidence>
<accession>A0A9P4MXX8</accession>
<evidence type="ECO:0000256" key="2">
    <source>
        <dbReference type="ARBA" id="ARBA00007526"/>
    </source>
</evidence>
<feature type="compositionally biased region" description="Basic residues" evidence="9">
    <location>
        <begin position="318"/>
        <end position="330"/>
    </location>
</feature>
<feature type="region of interest" description="Disordered" evidence="9">
    <location>
        <begin position="174"/>
        <end position="219"/>
    </location>
</feature>
<evidence type="ECO:0000256" key="8">
    <source>
        <dbReference type="RuleBase" id="RU364143"/>
    </source>
</evidence>
<dbReference type="Pfam" id="PF04934">
    <property type="entry name" value="Med6"/>
    <property type="match status" value="1"/>
</dbReference>
<comment type="caution">
    <text evidence="10">The sequence shown here is derived from an EMBL/GenBank/DDBJ whole genome shotgun (WGS) entry which is preliminary data.</text>
</comment>
<feature type="compositionally biased region" description="Polar residues" evidence="9">
    <location>
        <begin position="210"/>
        <end position="219"/>
    </location>
</feature>
<evidence type="ECO:0000256" key="1">
    <source>
        <dbReference type="ARBA" id="ARBA00004123"/>
    </source>
</evidence>
<keyword evidence="6 8" id="KW-0539">Nucleus</keyword>
<evidence type="ECO:0000256" key="4">
    <source>
        <dbReference type="ARBA" id="ARBA00023015"/>
    </source>
</evidence>
<dbReference type="Proteomes" id="UP000799536">
    <property type="component" value="Unassembled WGS sequence"/>
</dbReference>
<keyword evidence="4 8" id="KW-0805">Transcription regulation</keyword>
<dbReference type="InterPro" id="IPR038566">
    <property type="entry name" value="Mediator_Med6_sf"/>
</dbReference>
<proteinExistence type="inferred from homology"/>
<dbReference type="AlphaFoldDB" id="A0A9P4MXX8"/>
<evidence type="ECO:0000313" key="11">
    <source>
        <dbReference type="Proteomes" id="UP000799536"/>
    </source>
</evidence>
<feature type="compositionally biased region" description="Polar residues" evidence="9">
    <location>
        <begin position="292"/>
        <end position="303"/>
    </location>
</feature>
<evidence type="ECO:0000256" key="3">
    <source>
        <dbReference type="ARBA" id="ARBA00020634"/>
    </source>
</evidence>
<dbReference type="EMBL" id="ML993896">
    <property type="protein sequence ID" value="KAF2203693.1"/>
    <property type="molecule type" value="Genomic_DNA"/>
</dbReference>
<reference evidence="10" key="1">
    <citation type="journal article" date="2020" name="Stud. Mycol.">
        <title>101 Dothideomycetes genomes: a test case for predicting lifestyles and emergence of pathogens.</title>
        <authorList>
            <person name="Haridas S."/>
            <person name="Albert R."/>
            <person name="Binder M."/>
            <person name="Bloem J."/>
            <person name="Labutti K."/>
            <person name="Salamov A."/>
            <person name="Andreopoulos B."/>
            <person name="Baker S."/>
            <person name="Barry K."/>
            <person name="Bills G."/>
            <person name="Bluhm B."/>
            <person name="Cannon C."/>
            <person name="Castanera R."/>
            <person name="Culley D."/>
            <person name="Daum C."/>
            <person name="Ezra D."/>
            <person name="Gonzalez J."/>
            <person name="Henrissat B."/>
            <person name="Kuo A."/>
            <person name="Liang C."/>
            <person name="Lipzen A."/>
            <person name="Lutzoni F."/>
            <person name="Magnuson J."/>
            <person name="Mondo S."/>
            <person name="Nolan M."/>
            <person name="Ohm R."/>
            <person name="Pangilinan J."/>
            <person name="Park H.-J."/>
            <person name="Ramirez L."/>
            <person name="Alfaro M."/>
            <person name="Sun H."/>
            <person name="Tritt A."/>
            <person name="Yoshinaga Y."/>
            <person name="Zwiers L.-H."/>
            <person name="Turgeon B."/>
            <person name="Goodwin S."/>
            <person name="Spatafora J."/>
            <person name="Crous P."/>
            <person name="Grigoriev I."/>
        </authorList>
    </citation>
    <scope>NUCLEOTIDE SEQUENCE</scope>
    <source>
        <strain evidence="10">ATCC 74209</strain>
    </source>
</reference>
<dbReference type="InterPro" id="IPR007018">
    <property type="entry name" value="Mediator_Med6"/>
</dbReference>
<comment type="function">
    <text evidence="8">Component of the Mediator complex, a coactivator involved in the regulated transcription of nearly all RNA polymerase II-dependent genes. Mediator functions as a bridge to convey information from gene-specific regulatory proteins to the basal RNA polymerase II transcription machinery. Mediator is recruited to promoters by direct interactions with regulatory proteins and serves as a scaffold for the assembly of a functional preinitiation complex with RNA polymerase II and the general transcription factors.</text>
</comment>
<organism evidence="10 11">
    <name type="scientific">Delitschia confertaspora ATCC 74209</name>
    <dbReference type="NCBI Taxonomy" id="1513339"/>
    <lineage>
        <taxon>Eukaryota</taxon>
        <taxon>Fungi</taxon>
        <taxon>Dikarya</taxon>
        <taxon>Ascomycota</taxon>
        <taxon>Pezizomycotina</taxon>
        <taxon>Dothideomycetes</taxon>
        <taxon>Pleosporomycetidae</taxon>
        <taxon>Pleosporales</taxon>
        <taxon>Delitschiaceae</taxon>
        <taxon>Delitschia</taxon>
    </lineage>
</organism>
<keyword evidence="5 8" id="KW-0804">Transcription</keyword>
<dbReference type="OrthoDB" id="344220at2759"/>